<comment type="caution">
    <text evidence="1">The sequence shown here is derived from an EMBL/GenBank/DDBJ whole genome shotgun (WGS) entry which is preliminary data.</text>
</comment>
<protein>
    <submittedName>
        <fullName evidence="1">Uncharacterized protein</fullName>
    </submittedName>
</protein>
<keyword evidence="2" id="KW-1185">Reference proteome</keyword>
<feature type="non-terminal residue" evidence="1">
    <location>
        <position position="102"/>
    </location>
</feature>
<proteinExistence type="predicted"/>
<name>A0AAD7ZP34_DIPPU</name>
<reference evidence="1" key="2">
    <citation type="submission" date="2023-05" db="EMBL/GenBank/DDBJ databases">
        <authorList>
            <person name="Fouks B."/>
        </authorList>
    </citation>
    <scope>NUCLEOTIDE SEQUENCE</scope>
    <source>
        <strain evidence="1">Stay&amp;Tobe</strain>
        <tissue evidence="1">Testes</tissue>
    </source>
</reference>
<evidence type="ECO:0000313" key="1">
    <source>
        <dbReference type="EMBL" id="KAJ9583987.1"/>
    </source>
</evidence>
<evidence type="ECO:0000313" key="2">
    <source>
        <dbReference type="Proteomes" id="UP001233999"/>
    </source>
</evidence>
<accession>A0AAD7ZP34</accession>
<dbReference type="AlphaFoldDB" id="A0AAD7ZP34"/>
<reference evidence="1" key="1">
    <citation type="journal article" date="2023" name="IScience">
        <title>Live-bearing cockroach genome reveals convergent evolutionary mechanisms linked to viviparity in insects and beyond.</title>
        <authorList>
            <person name="Fouks B."/>
            <person name="Harrison M.C."/>
            <person name="Mikhailova A.A."/>
            <person name="Marchal E."/>
            <person name="English S."/>
            <person name="Carruthers M."/>
            <person name="Jennings E.C."/>
            <person name="Chiamaka E.L."/>
            <person name="Frigard R.A."/>
            <person name="Pippel M."/>
            <person name="Attardo G.M."/>
            <person name="Benoit J.B."/>
            <person name="Bornberg-Bauer E."/>
            <person name="Tobe S.S."/>
        </authorList>
    </citation>
    <scope>NUCLEOTIDE SEQUENCE</scope>
    <source>
        <strain evidence="1">Stay&amp;Tobe</strain>
    </source>
</reference>
<organism evidence="1 2">
    <name type="scientific">Diploptera punctata</name>
    <name type="common">Pacific beetle cockroach</name>
    <dbReference type="NCBI Taxonomy" id="6984"/>
    <lineage>
        <taxon>Eukaryota</taxon>
        <taxon>Metazoa</taxon>
        <taxon>Ecdysozoa</taxon>
        <taxon>Arthropoda</taxon>
        <taxon>Hexapoda</taxon>
        <taxon>Insecta</taxon>
        <taxon>Pterygota</taxon>
        <taxon>Neoptera</taxon>
        <taxon>Polyneoptera</taxon>
        <taxon>Dictyoptera</taxon>
        <taxon>Blattodea</taxon>
        <taxon>Blaberoidea</taxon>
        <taxon>Blaberidae</taxon>
        <taxon>Diplopterinae</taxon>
        <taxon>Diploptera</taxon>
    </lineage>
</organism>
<dbReference type="Proteomes" id="UP001233999">
    <property type="component" value="Unassembled WGS sequence"/>
</dbReference>
<dbReference type="EMBL" id="JASPKZ010007486">
    <property type="protein sequence ID" value="KAJ9583987.1"/>
    <property type="molecule type" value="Genomic_DNA"/>
</dbReference>
<gene>
    <name evidence="1" type="ORF">L9F63_021657</name>
</gene>
<feature type="non-terminal residue" evidence="1">
    <location>
        <position position="1"/>
    </location>
</feature>
<sequence>FEISRSRIPAIYCFSSSTYLSSSFYRCCRLPVPKLQILRSWASSMLSSLSVLTVVSLFSSFCSVAIGRIVCTVHSFVIHADELEISHLTLDTYNEGLQETER</sequence>